<dbReference type="Proteomes" id="UP000257479">
    <property type="component" value="Unassembled WGS sequence"/>
</dbReference>
<dbReference type="CDD" id="cd03230">
    <property type="entry name" value="ABC_DR_subfamily_A"/>
    <property type="match status" value="1"/>
</dbReference>
<evidence type="ECO:0000313" key="5">
    <source>
        <dbReference type="EMBL" id="KJL41374.1"/>
    </source>
</evidence>
<dbReference type="Gene3D" id="3.40.50.300">
    <property type="entry name" value="P-loop containing nucleotide triphosphate hydrolases"/>
    <property type="match status" value="1"/>
</dbReference>
<organism evidence="5 6">
    <name type="scientific">Microbacterium ginsengisoli</name>
    <dbReference type="NCBI Taxonomy" id="400772"/>
    <lineage>
        <taxon>Bacteria</taxon>
        <taxon>Bacillati</taxon>
        <taxon>Actinomycetota</taxon>
        <taxon>Actinomycetes</taxon>
        <taxon>Micrococcales</taxon>
        <taxon>Microbacteriaceae</taxon>
        <taxon>Microbacterium</taxon>
    </lineage>
</organism>
<dbReference type="InterPro" id="IPR003439">
    <property type="entry name" value="ABC_transporter-like_ATP-bd"/>
</dbReference>
<dbReference type="GO" id="GO:0005524">
    <property type="term" value="F:ATP binding"/>
    <property type="evidence" value="ECO:0007669"/>
    <property type="project" value="UniProtKB-KW"/>
</dbReference>
<dbReference type="InterPro" id="IPR017871">
    <property type="entry name" value="ABC_transporter-like_CS"/>
</dbReference>
<dbReference type="PANTHER" id="PTHR43038:SF3">
    <property type="entry name" value="ABC TRANSPORTER G FAMILY MEMBER 20 ISOFORM X1"/>
    <property type="match status" value="1"/>
</dbReference>
<dbReference type="SUPFAM" id="SSF52540">
    <property type="entry name" value="P-loop containing nucleoside triphosphate hydrolases"/>
    <property type="match status" value="1"/>
</dbReference>
<dbReference type="SMART" id="SM00382">
    <property type="entry name" value="AAA"/>
    <property type="match status" value="1"/>
</dbReference>
<protein>
    <submittedName>
        <fullName evidence="4 5">ABC transporter ATP-binding protein</fullName>
    </submittedName>
</protein>
<keyword evidence="1" id="KW-0547">Nucleotide-binding</keyword>
<dbReference type="Proteomes" id="UP000033451">
    <property type="component" value="Unassembled WGS sequence"/>
</dbReference>
<dbReference type="Pfam" id="PF00005">
    <property type="entry name" value="ABC_tran"/>
    <property type="match status" value="1"/>
</dbReference>
<name>A0A0F0M0I3_9MICO</name>
<feature type="domain" description="ABC transporter" evidence="3">
    <location>
        <begin position="7"/>
        <end position="230"/>
    </location>
</feature>
<dbReference type="PANTHER" id="PTHR43038">
    <property type="entry name" value="ATP-BINDING CASSETTE, SUB-FAMILY H, MEMBER 1"/>
    <property type="match status" value="1"/>
</dbReference>
<dbReference type="PROSITE" id="PS00211">
    <property type="entry name" value="ABC_TRANSPORTER_1"/>
    <property type="match status" value="1"/>
</dbReference>
<dbReference type="GO" id="GO:0016887">
    <property type="term" value="F:ATP hydrolysis activity"/>
    <property type="evidence" value="ECO:0007669"/>
    <property type="project" value="InterPro"/>
</dbReference>
<dbReference type="InterPro" id="IPR003593">
    <property type="entry name" value="AAA+_ATPase"/>
</dbReference>
<dbReference type="STRING" id="400772.RR49_00326"/>
<evidence type="ECO:0000256" key="1">
    <source>
        <dbReference type="ARBA" id="ARBA00022741"/>
    </source>
</evidence>
<evidence type="ECO:0000313" key="4">
    <source>
        <dbReference type="EMBL" id="HAN24322.1"/>
    </source>
</evidence>
<dbReference type="AlphaFoldDB" id="A0A0F0M0I3"/>
<comment type="caution">
    <text evidence="5">The sequence shown here is derived from an EMBL/GenBank/DDBJ whole genome shotgun (WGS) entry which is preliminary data.</text>
</comment>
<sequence>MDSTVAVVTHDLAVRRGRTRILHGIDVALVPGELVGLLGPSGSGKTTLIRSIVGAQRITRGSATVLGQPAGSRPLRGRIGYMAQSSAIYDDLTVQQNVRYFARVRGSSRADADAAISAVDLDAFRGALVSRLSGGQRNRVSLAIALVGRPPILVLDEPTVGLDPLLRRDLWALFRSLADDGTTVVVSSHVMDEARRCDRLLLLHDGRLIADTTPDGLLAETATSDHDAAFLALVERNTP</sequence>
<evidence type="ECO:0000259" key="3">
    <source>
        <dbReference type="PROSITE" id="PS50893"/>
    </source>
</evidence>
<dbReference type="InterPro" id="IPR027417">
    <property type="entry name" value="P-loop_NTPase"/>
</dbReference>
<accession>A0A0F0M0I3</accession>
<reference evidence="5 6" key="1">
    <citation type="submission" date="2015-02" db="EMBL/GenBank/DDBJ databases">
        <title>Draft genome sequences of ten Microbacterium spp. with emphasis on heavy metal contaminated environments.</title>
        <authorList>
            <person name="Corretto E."/>
        </authorList>
    </citation>
    <scope>NUCLEOTIDE SEQUENCE [LARGE SCALE GENOMIC DNA]</scope>
    <source>
        <strain evidence="5 6">DSM 18659</strain>
    </source>
</reference>
<evidence type="ECO:0000256" key="2">
    <source>
        <dbReference type="ARBA" id="ARBA00022840"/>
    </source>
</evidence>
<dbReference type="EMBL" id="DMNG01000120">
    <property type="protein sequence ID" value="HAN24322.1"/>
    <property type="molecule type" value="Genomic_DNA"/>
</dbReference>
<dbReference type="PATRIC" id="fig|400772.4.peg.353"/>
<gene>
    <name evidence="5" type="primary">ybhF</name>
    <name evidence="4" type="ORF">DCP95_07090</name>
    <name evidence="5" type="ORF">RR49_00326</name>
</gene>
<evidence type="ECO:0000313" key="7">
    <source>
        <dbReference type="Proteomes" id="UP000257479"/>
    </source>
</evidence>
<keyword evidence="6" id="KW-1185">Reference proteome</keyword>
<evidence type="ECO:0000313" key="6">
    <source>
        <dbReference type="Proteomes" id="UP000033451"/>
    </source>
</evidence>
<dbReference type="EMBL" id="JYIY01000050">
    <property type="protein sequence ID" value="KJL41374.1"/>
    <property type="molecule type" value="Genomic_DNA"/>
</dbReference>
<dbReference type="RefSeq" id="WP_045246136.1">
    <property type="nucleotide sequence ID" value="NZ_JYIY01000050.1"/>
</dbReference>
<keyword evidence="2 5" id="KW-0067">ATP-binding</keyword>
<proteinExistence type="predicted"/>
<dbReference type="PROSITE" id="PS50893">
    <property type="entry name" value="ABC_TRANSPORTER_2"/>
    <property type="match status" value="1"/>
</dbReference>
<reference evidence="4 7" key="2">
    <citation type="journal article" date="2018" name="Nat. Biotechnol.">
        <title>A standardized bacterial taxonomy based on genome phylogeny substantially revises the tree of life.</title>
        <authorList>
            <person name="Parks D.H."/>
            <person name="Chuvochina M."/>
            <person name="Waite D.W."/>
            <person name="Rinke C."/>
            <person name="Skarshewski A."/>
            <person name="Chaumeil P.A."/>
            <person name="Hugenholtz P."/>
        </authorList>
    </citation>
    <scope>NUCLEOTIDE SEQUENCE [LARGE SCALE GENOMIC DNA]</scope>
    <source>
        <strain evidence="4">UBA9152</strain>
    </source>
</reference>